<keyword evidence="4" id="KW-1185">Reference proteome</keyword>
<protein>
    <recommendedName>
        <fullName evidence="2">SWIM-type domain-containing protein</fullName>
    </recommendedName>
</protein>
<keyword evidence="1" id="KW-0479">Metal-binding</keyword>
<evidence type="ECO:0000313" key="3">
    <source>
        <dbReference type="EMBL" id="MBE2997682.1"/>
    </source>
</evidence>
<keyword evidence="1" id="KW-0862">Zinc</keyword>
<dbReference type="EMBL" id="JADBGI010000002">
    <property type="protein sequence ID" value="MBE2997682.1"/>
    <property type="molecule type" value="Genomic_DNA"/>
</dbReference>
<keyword evidence="1" id="KW-0863">Zinc-finger</keyword>
<evidence type="ECO:0000313" key="4">
    <source>
        <dbReference type="Proteomes" id="UP000806528"/>
    </source>
</evidence>
<reference evidence="3 4" key="1">
    <citation type="submission" date="2020-09" db="EMBL/GenBank/DDBJ databases">
        <title>Diversity and distribution of actinomycetes associated with coral in the coast of Hainan.</title>
        <authorList>
            <person name="Li F."/>
        </authorList>
    </citation>
    <scope>NUCLEOTIDE SEQUENCE [LARGE SCALE GENOMIC DNA]</scope>
    <source>
        <strain evidence="3 4">HNM0947</strain>
    </source>
</reference>
<sequence>MSRLTTDILFRVADRSTFGLAMNTLGLVDELREEAGLVHGTVIHEGVTYRVRVSDDEDFTWSCDCSEPRGDTPCYHAVLIGMAYATGMLYRAWPYRPPRSPLDVSPIPFDHDGLMRRLRTGERGPEDPPLSVQILREVGNGRCHDLCLLFDEALDVFVLPAEEQRPAYLRALHAAAEAVGLFYLNGQPINGEDLYHWVMAYVEETENLIEDPDGAVEAAVSEINYMNESMSE</sequence>
<evidence type="ECO:0000259" key="2">
    <source>
        <dbReference type="PROSITE" id="PS50966"/>
    </source>
</evidence>
<accession>A0ABR9P1G6</accession>
<dbReference type="RefSeq" id="WP_193120330.1">
    <property type="nucleotide sequence ID" value="NZ_JADBGI010000002.1"/>
</dbReference>
<dbReference type="InterPro" id="IPR007527">
    <property type="entry name" value="Znf_SWIM"/>
</dbReference>
<name>A0ABR9P1G6_9ACTN</name>
<gene>
    <name evidence="3" type="ORF">IDM40_03020</name>
</gene>
<proteinExistence type="predicted"/>
<comment type="caution">
    <text evidence="3">The sequence shown here is derived from an EMBL/GenBank/DDBJ whole genome shotgun (WGS) entry which is preliminary data.</text>
</comment>
<organism evidence="3 4">
    <name type="scientific">Nocardiopsis coralli</name>
    <dbReference type="NCBI Taxonomy" id="2772213"/>
    <lineage>
        <taxon>Bacteria</taxon>
        <taxon>Bacillati</taxon>
        <taxon>Actinomycetota</taxon>
        <taxon>Actinomycetes</taxon>
        <taxon>Streptosporangiales</taxon>
        <taxon>Nocardiopsidaceae</taxon>
        <taxon>Nocardiopsis</taxon>
    </lineage>
</organism>
<evidence type="ECO:0000256" key="1">
    <source>
        <dbReference type="PROSITE-ProRule" id="PRU00325"/>
    </source>
</evidence>
<dbReference type="PROSITE" id="PS50966">
    <property type="entry name" value="ZF_SWIM"/>
    <property type="match status" value="1"/>
</dbReference>
<feature type="domain" description="SWIM-type" evidence="2">
    <location>
        <begin position="49"/>
        <end position="85"/>
    </location>
</feature>
<dbReference type="Proteomes" id="UP000806528">
    <property type="component" value="Unassembled WGS sequence"/>
</dbReference>